<dbReference type="PANTHER" id="PTHR37419">
    <property type="entry name" value="SERINE/THREONINE-PROTEIN KINASE TOXIN HIPA"/>
    <property type="match status" value="1"/>
</dbReference>
<dbReference type="InterPro" id="IPR052028">
    <property type="entry name" value="HipA_Ser/Thr_kinase"/>
</dbReference>
<evidence type="ECO:0000313" key="6">
    <source>
        <dbReference type="Proteomes" id="UP000057158"/>
    </source>
</evidence>
<evidence type="ECO:0000256" key="3">
    <source>
        <dbReference type="ARBA" id="ARBA00022777"/>
    </source>
</evidence>
<keyword evidence="2" id="KW-0808">Transferase</keyword>
<dbReference type="GO" id="GO:0005829">
    <property type="term" value="C:cytosol"/>
    <property type="evidence" value="ECO:0007669"/>
    <property type="project" value="TreeGrafter"/>
</dbReference>
<evidence type="ECO:0000313" key="5">
    <source>
        <dbReference type="EMBL" id="ALC14924.1"/>
    </source>
</evidence>
<dbReference type="GO" id="GO:0006355">
    <property type="term" value="P:regulation of DNA-templated transcription"/>
    <property type="evidence" value="ECO:0007669"/>
    <property type="project" value="UniProtKB-ARBA"/>
</dbReference>
<dbReference type="InterPro" id="IPR036390">
    <property type="entry name" value="WH_DNA-bd_sf"/>
</dbReference>
<dbReference type="STRING" id="1603606.DSOUD_0123"/>
<dbReference type="Pfam" id="PF07804">
    <property type="entry name" value="HipA_C"/>
    <property type="match status" value="1"/>
</dbReference>
<accession>A0A0M5IK88</accession>
<organism evidence="5 6">
    <name type="scientific">Desulfuromonas soudanensis</name>
    <dbReference type="NCBI Taxonomy" id="1603606"/>
    <lineage>
        <taxon>Bacteria</taxon>
        <taxon>Pseudomonadati</taxon>
        <taxon>Thermodesulfobacteriota</taxon>
        <taxon>Desulfuromonadia</taxon>
        <taxon>Desulfuromonadales</taxon>
        <taxon>Desulfuromonadaceae</taxon>
        <taxon>Desulfuromonas</taxon>
    </lineage>
</organism>
<dbReference type="Gene3D" id="1.10.1070.20">
    <property type="match status" value="1"/>
</dbReference>
<dbReference type="Proteomes" id="UP000057158">
    <property type="component" value="Chromosome"/>
</dbReference>
<sequence length="454" mass="50451">MREELKVKILERLATGPKIARELVSLVGASQPTLSRAIRELGTQVVTLGRGRATRYARPRLVRGITSQFPVYRIDEAGDAHLLGLLQTLAGGHYWWEPEDSAKESRLFDYLPWFVQDMRPEGFVGRAFAQGQGADLGLPAKLTDWTDDDVLIALSRRGEDHIGNLIIGEESIERYLKFAQKPSPEVPEPARQQVYADLARAAMEGDPAGSSAGGEQPKFAAMLRAGDERRHVLVKFSPPILQAEGQRWADLLLCEHLALDVVRDAGIPSASSRILEADSRVFLEVDRFDRIGSAGRSSLFSLRAIDGEYLGMGSDWAKCAGGLLRAGVISPEDARKMRWLKVFGDLIGNTDMHLGNLSFIRVRSRFYALAPVYDMLPMLYRPVSGETPHREFAPGAMTLETADVRPEALQSALRFWDRAAAEPRLSDEFKAICRNNFSVLQKLETAPRIITKKV</sequence>
<dbReference type="OrthoDB" id="8555656at2"/>
<dbReference type="PATRIC" id="fig|1603606.3.peg.141"/>
<dbReference type="NCBIfam" id="NF007297">
    <property type="entry name" value="PRK09775.1"/>
    <property type="match status" value="1"/>
</dbReference>
<dbReference type="AlphaFoldDB" id="A0A0M5IK88"/>
<feature type="domain" description="HipA-like C-terminal" evidence="4">
    <location>
        <begin position="210"/>
        <end position="414"/>
    </location>
</feature>
<evidence type="ECO:0000259" key="4">
    <source>
        <dbReference type="Pfam" id="PF07804"/>
    </source>
</evidence>
<reference evidence="5 6" key="1">
    <citation type="submission" date="2015-07" db="EMBL/GenBank/DDBJ databases">
        <title>Isolation and Genomic Characterization of a Novel Halophilic Metal-Reducing Deltaproteobacterium from the Deep Subsurface.</title>
        <authorList>
            <person name="Badalamenti J.P."/>
            <person name="Summers Z.M."/>
            <person name="Gralnick J.A."/>
            <person name="Bond D.R."/>
        </authorList>
    </citation>
    <scope>NUCLEOTIDE SEQUENCE [LARGE SCALE GENOMIC DNA]</scope>
    <source>
        <strain evidence="5 6">WTL</strain>
    </source>
</reference>
<dbReference type="InterPro" id="IPR012893">
    <property type="entry name" value="HipA-like_C"/>
</dbReference>
<keyword evidence="6" id="KW-1185">Reference proteome</keyword>
<name>A0A0M5IK88_9BACT</name>
<dbReference type="KEGG" id="des:DSOUD_0123"/>
<dbReference type="PANTHER" id="PTHR37419:SF8">
    <property type="entry name" value="TOXIN YJJJ"/>
    <property type="match status" value="1"/>
</dbReference>
<gene>
    <name evidence="5" type="ORF">DSOUD_0123</name>
</gene>
<comment type="similarity">
    <text evidence="1">Belongs to the HipA Ser/Thr kinase family.</text>
</comment>
<dbReference type="SUPFAM" id="SSF46785">
    <property type="entry name" value="Winged helix' DNA-binding domain"/>
    <property type="match status" value="1"/>
</dbReference>
<dbReference type="RefSeq" id="WP_082350984.1">
    <property type="nucleotide sequence ID" value="NZ_CP010802.1"/>
</dbReference>
<dbReference type="EMBL" id="CP010802">
    <property type="protein sequence ID" value="ALC14924.1"/>
    <property type="molecule type" value="Genomic_DNA"/>
</dbReference>
<dbReference type="GO" id="GO:0004674">
    <property type="term" value="F:protein serine/threonine kinase activity"/>
    <property type="evidence" value="ECO:0007669"/>
    <property type="project" value="TreeGrafter"/>
</dbReference>
<protein>
    <recommendedName>
        <fullName evidence="4">HipA-like C-terminal domain-containing protein</fullName>
    </recommendedName>
</protein>
<evidence type="ECO:0000256" key="2">
    <source>
        <dbReference type="ARBA" id="ARBA00022679"/>
    </source>
</evidence>
<dbReference type="CDD" id="cd00090">
    <property type="entry name" value="HTH_ARSR"/>
    <property type="match status" value="1"/>
</dbReference>
<dbReference type="InterPro" id="IPR011991">
    <property type="entry name" value="ArsR-like_HTH"/>
</dbReference>
<evidence type="ECO:0000256" key="1">
    <source>
        <dbReference type="ARBA" id="ARBA00010164"/>
    </source>
</evidence>
<proteinExistence type="inferred from homology"/>
<keyword evidence="3" id="KW-0418">Kinase</keyword>